<comment type="subcellular location">
    <subcellularLocation>
        <location evidence="1">Membrane</location>
        <topology evidence="1">Single-pass membrane protein</topology>
    </subcellularLocation>
</comment>
<feature type="coiled-coil region" evidence="2">
    <location>
        <begin position="1508"/>
        <end position="1535"/>
    </location>
</feature>
<dbReference type="GO" id="GO:0016020">
    <property type="term" value="C:membrane"/>
    <property type="evidence" value="ECO:0007669"/>
    <property type="project" value="UniProtKB-SubCell"/>
</dbReference>
<dbReference type="InterPro" id="IPR027417">
    <property type="entry name" value="P-loop_NTPase"/>
</dbReference>
<dbReference type="InterPro" id="IPR011009">
    <property type="entry name" value="Kinase-like_dom_sf"/>
</dbReference>
<dbReference type="CDD" id="cd14014">
    <property type="entry name" value="STKc_PknB_like"/>
    <property type="match status" value="1"/>
</dbReference>
<dbReference type="InterPro" id="IPR003018">
    <property type="entry name" value="GAF"/>
</dbReference>
<dbReference type="Gene3D" id="3.30.200.20">
    <property type="entry name" value="Phosphorylase Kinase, domain 1"/>
    <property type="match status" value="1"/>
</dbReference>
<dbReference type="Pfam" id="PF00069">
    <property type="entry name" value="Pkinase"/>
    <property type="match status" value="1"/>
</dbReference>
<keyword evidence="7" id="KW-1185">Reference proteome</keyword>
<feature type="domain" description="EAL" evidence="4">
    <location>
        <begin position="1713"/>
        <end position="1975"/>
    </location>
</feature>
<reference evidence="6 7" key="1">
    <citation type="journal article" date="2015" name="Genome Announc.">
        <title>Draft Genome Sequence of Filamentous Marine Cyanobacterium Lyngbya confervoides Strain BDU141951.</title>
        <authorList>
            <person name="Chandrababunaidu M.M."/>
            <person name="Sen D."/>
            <person name="Tripathy S."/>
        </authorList>
    </citation>
    <scope>NUCLEOTIDE SEQUENCE [LARGE SCALE GENOMIC DNA]</scope>
    <source>
        <strain evidence="6 7">BDU141951</strain>
    </source>
</reference>
<dbReference type="InterPro" id="IPR001633">
    <property type="entry name" value="EAL_dom"/>
</dbReference>
<evidence type="ECO:0000313" key="6">
    <source>
        <dbReference type="EMBL" id="MCM1984331.1"/>
    </source>
</evidence>
<dbReference type="NCBIfam" id="TIGR00254">
    <property type="entry name" value="GGDEF"/>
    <property type="match status" value="1"/>
</dbReference>
<feature type="domain" description="Protein kinase" evidence="3">
    <location>
        <begin position="19"/>
        <end position="284"/>
    </location>
</feature>
<dbReference type="Gene3D" id="1.10.510.10">
    <property type="entry name" value="Transferase(Phosphotransferase) domain 1"/>
    <property type="match status" value="1"/>
</dbReference>
<dbReference type="PROSITE" id="PS50011">
    <property type="entry name" value="PROTEIN_KINASE_DOM"/>
    <property type="match status" value="1"/>
</dbReference>
<dbReference type="InterPro" id="IPR000719">
    <property type="entry name" value="Prot_kinase_dom"/>
</dbReference>
<dbReference type="PROSITE" id="PS50887">
    <property type="entry name" value="GGDEF"/>
    <property type="match status" value="1"/>
</dbReference>
<evidence type="ECO:0000256" key="2">
    <source>
        <dbReference type="SAM" id="Coils"/>
    </source>
</evidence>
<dbReference type="EMBL" id="JTHE03000091">
    <property type="protein sequence ID" value="MCM1984331.1"/>
    <property type="molecule type" value="Genomic_DNA"/>
</dbReference>
<dbReference type="Pfam" id="PF00563">
    <property type="entry name" value="EAL"/>
    <property type="match status" value="1"/>
</dbReference>
<feature type="domain" description="GGDEF" evidence="5">
    <location>
        <begin position="1571"/>
        <end position="1704"/>
    </location>
</feature>
<evidence type="ECO:0000256" key="1">
    <source>
        <dbReference type="ARBA" id="ARBA00004167"/>
    </source>
</evidence>
<dbReference type="Proteomes" id="UP000031561">
    <property type="component" value="Unassembled WGS sequence"/>
</dbReference>
<gene>
    <name evidence="6" type="ORF">QQ91_0016025</name>
</gene>
<dbReference type="Gene3D" id="3.20.20.450">
    <property type="entry name" value="EAL domain"/>
    <property type="match status" value="1"/>
</dbReference>
<dbReference type="InterPro" id="IPR043128">
    <property type="entry name" value="Rev_trsase/Diguanyl_cyclase"/>
</dbReference>
<accession>A0ABD4T6Q5</accession>
<dbReference type="Gene3D" id="3.30.450.40">
    <property type="match status" value="1"/>
</dbReference>
<proteinExistence type="predicted"/>
<dbReference type="PROSITE" id="PS50883">
    <property type="entry name" value="EAL"/>
    <property type="match status" value="1"/>
</dbReference>
<dbReference type="SUPFAM" id="SSF56112">
    <property type="entry name" value="Protein kinase-like (PK-like)"/>
    <property type="match status" value="1"/>
</dbReference>
<sequence length="1988" mass="221964">MTSRVFSSVQEPPLKVAGYPVWEKLYQSHKTQVWRAINLKTKKSIVVKYLNHPAASAQALFEFHQQFLIAQKLNHPKLLRAYDVLHQSQRLGIVLEDIGGISLADFLSSAALQRTSRLSLFFDLAFQLVQALEGLYEAQVIHHQLNPHNVLIHPQTFTLKVADFSQASLAVTEHYGAPSTPIPIRSDLRYLSPEQTGRMNCRVDYRADFYALGVIFYELITGVIPFQGTSPLELIHAHLARLPLAPHRINPEVPEALSLVVLRLLAKNAEERYQSPWGLRHDLEQCQQGWQRQGSVPIFALGQHDLSDRFLLPSKLYGRKSEVAMLLAAFERVSQGNCEMVMISGSAGIGKTAIVQSIRPSIAKAQGWFCQGKFDQLHQNTPFSAIKTALEELIEQILEEGVEELQKWRRRILKALGGQAQVMVEVFPELAKILGPQPMVPDLRGRENQNRFNLLFRQFIQVFSHSHRPLVLFLDDLQWADRSSLHVIQMLMGPSQAHQSLLLIGASRSVEQPGEVPKVQPLLTTLREQGIQVTQLTVQPLSPADLNQLVSETLHCTVQESLPLAQSLYRNTQGNPFYCLHRLRSLHRSGHIFLDREAGRWGYRRQDLALPPQADVTCLVSNQLQQLPQKTRQILGMAACLEQPFSLTLLARVAGVSLRQLLARLTPALREGLLILEHPQALPTVFMTPDSSALSPLQETILENHIESLTGIFLHDRIQQAAYGLLSTAEQPQTHLHIAQILLAQPPQDQPGSNVFSIANQLNLGSASIKTPDLRQQTIQINMQAAIKARKATAYSIALNYILKAIDLLPSEAWETHRSQTMDLYNSAAEIAYLSREFEQMEQWVQTILTHAQGILECVPGYDCQIQGYSAQNHLSNAIERGVSLLARLGLPLDSSPNPAVLQHCLQSVDQLAAHTKDQVEQLPEMTHPQDLAKLQIMARIFPIAFISASPITPILAMKMAESCLQQGNSSLAAFAYVAYGMVLCGMLGNIKQGYTFGQIALRLLARKDSAPIQGKVHLVFHLFIHHFQAHFRESLLPLQETYQLALAQGDFEYAAYAGHHFGELSLLAGEPLDSLEQSVRDYSAAIADLQQKTVLHYNNLLRQFVLNLLGRSHSATQLVGEAYDEGRMLPEHQAARDSMAIFYLHFKKLILAYLMGEFDQALHSGTQAIPHLKSVMGMAEFPLFHFYDSLGCLALLNSAPEVDLALLERVERNQQVLSTIAQSAPMNYRHAWHLVEAERCRYGKDIVQAIEHYDQAIAGALAQGFGQLAAMANELAGRFFLDWDKPKLARPYLMEAYYGYLRWGATAKVNHLVQTYPQFIQPAAEGNGGASWSSLGPDLPANLSDVLDYSSIVRACQVLSTEINLDRLVHQLLEIVIQNSGAQTGVLLLQAQEDWYPASVSRDGQAVSLTDPPNQVAQACPRSVLQAVEQSQVPLILENAAIDLKFREDPYIQAHCPKSILCLPIQQQGHLIGLLYLENSLSARAFRANHLEILDIICSQAAISLENARLYQERQSYTKELEASQAKLLEAHERLVHDAYHDSLTGLYNRAWFLERLSQVMQREHSSSTPGYAVLFLDLDLFKMVNDSLGHLLGDQLLKAVAQRIQDCLNPHSFLARLGGDEFAILVEHYTSLEEVEALAEQIQQQFKHPFCLDPYEIFTGTSIGIALGTPDYTNPNTVLRDADIALYRCKAKARGSYALFDVGMESSTAVRLQLANDLRRALETMHQPESCEFTLHYQPIVSLKGGQLTGFEALLRWNHPQRGEISPLKFIPVAEETGLIAVLGWWVFEVACQQLQQWRQDHAAAQSLSLNINVSPIQLQQPNLVSRIQDLLTHHRLPPDQLKLEITESCLIRSGVDHISLLKQLKTLGLHLCIDDFGTGYSSFSRLHEMPVSTLKIDRAFVRQIHRQGNGLALVQSIVTLARSLGVTAVAEGIETPDQLQALSQMDCELGQGFLLSKPVGAAVATEWVKNSTTQVWIPLPGAPDA</sequence>
<dbReference type="InterPro" id="IPR029787">
    <property type="entry name" value="Nucleotide_cyclase"/>
</dbReference>
<evidence type="ECO:0000259" key="3">
    <source>
        <dbReference type="PROSITE" id="PS50011"/>
    </source>
</evidence>
<dbReference type="SMART" id="SM00065">
    <property type="entry name" value="GAF"/>
    <property type="match status" value="1"/>
</dbReference>
<dbReference type="Gene3D" id="3.30.70.270">
    <property type="match status" value="1"/>
</dbReference>
<dbReference type="CDD" id="cd01949">
    <property type="entry name" value="GGDEF"/>
    <property type="match status" value="1"/>
</dbReference>
<dbReference type="InterPro" id="IPR035919">
    <property type="entry name" value="EAL_sf"/>
</dbReference>
<dbReference type="SUPFAM" id="SSF52540">
    <property type="entry name" value="P-loop containing nucleoside triphosphate hydrolases"/>
    <property type="match status" value="1"/>
</dbReference>
<dbReference type="Gene3D" id="3.40.50.300">
    <property type="entry name" value="P-loop containing nucleotide triphosphate hydrolases"/>
    <property type="match status" value="1"/>
</dbReference>
<dbReference type="SMART" id="SM00052">
    <property type="entry name" value="EAL"/>
    <property type="match status" value="1"/>
</dbReference>
<dbReference type="SMART" id="SM00267">
    <property type="entry name" value="GGDEF"/>
    <property type="match status" value="1"/>
</dbReference>
<protein>
    <submittedName>
        <fullName evidence="6">EAL domain-containing protein</fullName>
    </submittedName>
</protein>
<dbReference type="SUPFAM" id="SSF55073">
    <property type="entry name" value="Nucleotide cyclase"/>
    <property type="match status" value="1"/>
</dbReference>
<dbReference type="Pfam" id="PF01590">
    <property type="entry name" value="GAF"/>
    <property type="match status" value="1"/>
</dbReference>
<dbReference type="Pfam" id="PF13191">
    <property type="entry name" value="AAA_16"/>
    <property type="match status" value="1"/>
</dbReference>
<dbReference type="InterPro" id="IPR029016">
    <property type="entry name" value="GAF-like_dom_sf"/>
</dbReference>
<keyword evidence="2" id="KW-0175">Coiled coil</keyword>
<name>A0ABD4T6Q5_9CYAN</name>
<dbReference type="CDD" id="cd01948">
    <property type="entry name" value="EAL"/>
    <property type="match status" value="1"/>
</dbReference>
<dbReference type="SUPFAM" id="SSF141868">
    <property type="entry name" value="EAL domain-like"/>
    <property type="match status" value="1"/>
</dbReference>
<evidence type="ECO:0000259" key="4">
    <source>
        <dbReference type="PROSITE" id="PS50883"/>
    </source>
</evidence>
<dbReference type="PANTHER" id="PTHR43642:SF1">
    <property type="entry name" value="HYBRID SIGNAL TRANSDUCTION HISTIDINE KINASE G"/>
    <property type="match status" value="1"/>
</dbReference>
<dbReference type="InterPro" id="IPR000160">
    <property type="entry name" value="GGDEF_dom"/>
</dbReference>
<evidence type="ECO:0000259" key="5">
    <source>
        <dbReference type="PROSITE" id="PS50887"/>
    </source>
</evidence>
<dbReference type="InterPro" id="IPR041664">
    <property type="entry name" value="AAA_16"/>
</dbReference>
<evidence type="ECO:0000313" key="7">
    <source>
        <dbReference type="Proteomes" id="UP000031561"/>
    </source>
</evidence>
<dbReference type="RefSeq" id="WP_166276144.1">
    <property type="nucleotide sequence ID" value="NZ_JTHE03000091.1"/>
</dbReference>
<dbReference type="Pfam" id="PF00990">
    <property type="entry name" value="GGDEF"/>
    <property type="match status" value="1"/>
</dbReference>
<organism evidence="6 7">
    <name type="scientific">Lyngbya confervoides BDU141951</name>
    <dbReference type="NCBI Taxonomy" id="1574623"/>
    <lineage>
        <taxon>Bacteria</taxon>
        <taxon>Bacillati</taxon>
        <taxon>Cyanobacteriota</taxon>
        <taxon>Cyanophyceae</taxon>
        <taxon>Oscillatoriophycideae</taxon>
        <taxon>Oscillatoriales</taxon>
        <taxon>Microcoleaceae</taxon>
        <taxon>Lyngbya</taxon>
    </lineage>
</organism>
<comment type="caution">
    <text evidence="6">The sequence shown here is derived from an EMBL/GenBank/DDBJ whole genome shotgun (WGS) entry which is preliminary data.</text>
</comment>
<dbReference type="SUPFAM" id="SSF55781">
    <property type="entry name" value="GAF domain-like"/>
    <property type="match status" value="1"/>
</dbReference>
<dbReference type="PANTHER" id="PTHR43642">
    <property type="entry name" value="HYBRID SIGNAL TRANSDUCTION HISTIDINE KINASE G"/>
    <property type="match status" value="1"/>
</dbReference>
<dbReference type="InterPro" id="IPR053159">
    <property type="entry name" value="Hybrid_Histidine_Kinase"/>
</dbReference>